<proteinExistence type="predicted"/>
<comment type="caution">
    <text evidence="2">The sequence shown here is derived from an EMBL/GenBank/DDBJ whole genome shotgun (WGS) entry which is preliminary data.</text>
</comment>
<evidence type="ECO:0000313" key="2">
    <source>
        <dbReference type="EMBL" id="OMJ92669.1"/>
    </source>
</evidence>
<protein>
    <recommendedName>
        <fullName evidence="4">Glycerophosphocholine acyltransferase 1</fullName>
    </recommendedName>
</protein>
<reference evidence="2 3" key="1">
    <citation type="submission" date="2016-11" db="EMBL/GenBank/DDBJ databases">
        <title>The macronuclear genome of Stentor coeruleus: a giant cell with tiny introns.</title>
        <authorList>
            <person name="Slabodnick M."/>
            <person name="Ruby J.G."/>
            <person name="Reiff S.B."/>
            <person name="Swart E.C."/>
            <person name="Gosai S."/>
            <person name="Prabakaran S."/>
            <person name="Witkowska E."/>
            <person name="Larue G.E."/>
            <person name="Fisher S."/>
            <person name="Freeman R.M."/>
            <person name="Gunawardena J."/>
            <person name="Chu W."/>
            <person name="Stover N.A."/>
            <person name="Gregory B.D."/>
            <person name="Nowacki M."/>
            <person name="Derisi J."/>
            <person name="Roy S.W."/>
            <person name="Marshall W.F."/>
            <person name="Sood P."/>
        </authorList>
    </citation>
    <scope>NUCLEOTIDE SEQUENCE [LARGE SCALE GENOMIC DNA]</scope>
    <source>
        <strain evidence="2">WM001</strain>
    </source>
</reference>
<keyword evidence="1" id="KW-1133">Transmembrane helix</keyword>
<dbReference type="AlphaFoldDB" id="A0A1R2CUG4"/>
<gene>
    <name evidence="2" type="ORF">SteCoe_4545</name>
</gene>
<feature type="transmembrane region" description="Helical" evidence="1">
    <location>
        <begin position="23"/>
        <end position="46"/>
    </location>
</feature>
<keyword evidence="1" id="KW-0472">Membrane</keyword>
<evidence type="ECO:0000313" key="3">
    <source>
        <dbReference type="Proteomes" id="UP000187209"/>
    </source>
</evidence>
<dbReference type="Proteomes" id="UP000187209">
    <property type="component" value="Unassembled WGS sequence"/>
</dbReference>
<organism evidence="2 3">
    <name type="scientific">Stentor coeruleus</name>
    <dbReference type="NCBI Taxonomy" id="5963"/>
    <lineage>
        <taxon>Eukaryota</taxon>
        <taxon>Sar</taxon>
        <taxon>Alveolata</taxon>
        <taxon>Ciliophora</taxon>
        <taxon>Postciliodesmatophora</taxon>
        <taxon>Heterotrichea</taxon>
        <taxon>Heterotrichida</taxon>
        <taxon>Stentoridae</taxon>
        <taxon>Stentor</taxon>
    </lineage>
</organism>
<feature type="transmembrane region" description="Helical" evidence="1">
    <location>
        <begin position="181"/>
        <end position="200"/>
    </location>
</feature>
<accession>A0A1R2CUG4</accession>
<dbReference type="EMBL" id="MPUH01000057">
    <property type="protein sequence ID" value="OMJ92669.1"/>
    <property type="molecule type" value="Genomic_DNA"/>
</dbReference>
<evidence type="ECO:0008006" key="4">
    <source>
        <dbReference type="Google" id="ProtNLM"/>
    </source>
</evidence>
<feature type="transmembrane region" description="Helical" evidence="1">
    <location>
        <begin position="117"/>
        <end position="138"/>
    </location>
</feature>
<name>A0A1R2CUG4_9CILI</name>
<keyword evidence="3" id="KW-1185">Reference proteome</keyword>
<feature type="transmembrane region" description="Helical" evidence="1">
    <location>
        <begin position="86"/>
        <end position="105"/>
    </location>
</feature>
<sequence length="264" mass="31030">MGWISTLAYFHTEHHYKESKGLLVFRLISVVFTAFYFLFCIFFDGIDMFVYITYWAITITFLYFLIVSIGYKVYPLRRISYVIFEIIWPMNIMITLMFWCYYFPFLLDTTAFLEQRITSHTFPVVVTIGDFCMSNIIFYRAHYIYPIFFMVSYAVAVLYPYTVNVSPIYIGVTFDNGITYIILMSCLLIIVISLEVARFIKVRSCCSKKNIIDNSESCSYKQDIDKENNANLENPSNIVDYENKQSEFGVEKHDLPESKVIINP</sequence>
<dbReference type="OrthoDB" id="419711at2759"/>
<keyword evidence="1" id="KW-0812">Transmembrane</keyword>
<feature type="transmembrane region" description="Helical" evidence="1">
    <location>
        <begin position="143"/>
        <end position="161"/>
    </location>
</feature>
<evidence type="ECO:0000256" key="1">
    <source>
        <dbReference type="SAM" id="Phobius"/>
    </source>
</evidence>
<feature type="transmembrane region" description="Helical" evidence="1">
    <location>
        <begin position="52"/>
        <end position="74"/>
    </location>
</feature>